<dbReference type="AlphaFoldDB" id="A0A380ARK0"/>
<keyword evidence="4" id="KW-1185">Reference proteome</keyword>
<sequence length="76" mass="8508">MCQVRGKSPKVDEQMHFFIALGASAFDAATDLAYKGYRIEHRGFFVSAKTPLKTYGFPPAAWIAIYSVAKLPRVLR</sequence>
<evidence type="ECO:0000313" key="3">
    <source>
        <dbReference type="Proteomes" id="UP000317572"/>
    </source>
</evidence>
<dbReference type="Proteomes" id="UP000317572">
    <property type="component" value="Chromosome"/>
</dbReference>
<reference evidence="1 3" key="1">
    <citation type="submission" date="2018-11" db="EMBL/GenBank/DDBJ databases">
        <title>The first complete genome of Serratia liquefaciens isolated from metalophyte plant revel distinctness adaptive mechanisms in an extreme habitat.</title>
        <authorList>
            <person name="Caneschi W.L."/>
            <person name="Sanchez A.B."/>
            <person name="Felestrino E.B."/>
            <person name="Assis R.A.B."/>
            <person name="Lemes C.G.C."/>
            <person name="Cordeiro I.F."/>
            <person name="Fonseca N.P."/>
            <person name="Villa M."/>
            <person name="Vieira I.T."/>
            <person name="Moraes L.A."/>
            <person name="Kamino L.H.Y."/>
            <person name="do Carmo F."/>
            <person name="Garcia C.M."/>
            <person name="Almeida N.F."/>
            <person name="Silva R.S."/>
            <person name="Ferro J.A."/>
            <person name="Ferro M.I.T."/>
            <person name="Varani A.M."/>
            <person name="Ferreira R.M."/>
            <person name="dos Santos V.L."/>
            <person name="Silva U.C."/>
            <person name="Setubal J.C."/>
            <person name="Moreira L.M."/>
        </authorList>
    </citation>
    <scope>NUCLEOTIDE SEQUENCE [LARGE SCALE GENOMIC DNA]</scope>
    <source>
        <strain evidence="1 3">FG3</strain>
    </source>
</reference>
<evidence type="ECO:0000313" key="1">
    <source>
        <dbReference type="EMBL" id="QDL34870.1"/>
    </source>
</evidence>
<evidence type="ECO:0000313" key="4">
    <source>
        <dbReference type="Proteomes" id="UP000595237"/>
    </source>
</evidence>
<organism evidence="1 3">
    <name type="scientific">Serratia liquefaciens</name>
    <dbReference type="NCBI Taxonomy" id="614"/>
    <lineage>
        <taxon>Bacteria</taxon>
        <taxon>Pseudomonadati</taxon>
        <taxon>Pseudomonadota</taxon>
        <taxon>Gammaproteobacteria</taxon>
        <taxon>Enterobacterales</taxon>
        <taxon>Yersiniaceae</taxon>
        <taxon>Serratia</taxon>
    </lineage>
</organism>
<protein>
    <submittedName>
        <fullName evidence="1">Uncharacterized protein</fullName>
    </submittedName>
</protein>
<dbReference type="EMBL" id="CP068148">
    <property type="protein sequence ID" value="QQU55574.1"/>
    <property type="molecule type" value="Genomic_DNA"/>
</dbReference>
<reference evidence="2 4" key="2">
    <citation type="submission" date="2021-01" db="EMBL/GenBank/DDBJ databases">
        <title>FDA dAtabase for Regulatory Grade micrObial Sequences (FDA-ARGOS): Supporting development and validation of Infectious Disease Dx tests.</title>
        <authorList>
            <person name="Blissenbach B."/>
            <person name="Krut O."/>
            <person name="Tallon L."/>
            <person name="Sadzewicz L."/>
            <person name="Zhao X."/>
            <person name="Boylan J."/>
            <person name="Ott S."/>
            <person name="Bowen H."/>
            <person name="Vavikolanu K."/>
            <person name="Mehta A."/>
            <person name="Aluvathingal J."/>
            <person name="Nadendla S."/>
            <person name="Yan Y."/>
            <person name="Sichtig H."/>
        </authorList>
    </citation>
    <scope>NUCLEOTIDE SEQUENCE [LARGE SCALE GENOMIC DNA]</scope>
    <source>
        <strain evidence="2 4">FDAARGOS_1081</strain>
    </source>
</reference>
<name>A0A380ARK0_SERLI</name>
<dbReference type="EMBL" id="CP033893">
    <property type="protein sequence ID" value="QDL34870.1"/>
    <property type="molecule type" value="Genomic_DNA"/>
</dbReference>
<dbReference type="GeneID" id="29906487"/>
<accession>A0A515D3C5</accession>
<accession>A0A380ARK0</accession>
<dbReference type="Proteomes" id="UP000595237">
    <property type="component" value="Chromosome"/>
</dbReference>
<evidence type="ECO:0000313" key="2">
    <source>
        <dbReference type="EMBL" id="QQU55574.1"/>
    </source>
</evidence>
<gene>
    <name evidence="1" type="ORF">EGO53_25225</name>
    <name evidence="2" type="ORF">I6I38_00715</name>
</gene>
<dbReference type="RefSeq" id="WP_020837331.1">
    <property type="nucleotide sequence ID" value="NZ_CADDTP010000015.1"/>
</dbReference>
<proteinExistence type="predicted"/>